<evidence type="ECO:0000256" key="7">
    <source>
        <dbReference type="RuleBase" id="RU003925"/>
    </source>
</evidence>
<comment type="similarity">
    <text evidence="1 7">Belongs to the small GTPase superfamily. Arf family.</text>
</comment>
<dbReference type="SUPFAM" id="SSF52540">
    <property type="entry name" value="P-loop containing nucleoside triphosphate hydrolases"/>
    <property type="match status" value="1"/>
</dbReference>
<keyword evidence="2" id="KW-0449">Lipoprotein</keyword>
<organism evidence="8 9">
    <name type="scientific">Oopsacas minuta</name>
    <dbReference type="NCBI Taxonomy" id="111878"/>
    <lineage>
        <taxon>Eukaryota</taxon>
        <taxon>Metazoa</taxon>
        <taxon>Porifera</taxon>
        <taxon>Hexactinellida</taxon>
        <taxon>Hexasterophora</taxon>
        <taxon>Lyssacinosida</taxon>
        <taxon>Leucopsacidae</taxon>
        <taxon>Oopsacas</taxon>
    </lineage>
</organism>
<dbReference type="EMBL" id="JAKMXF010000365">
    <property type="protein sequence ID" value="KAI6645940.1"/>
    <property type="molecule type" value="Genomic_DNA"/>
</dbReference>
<feature type="binding site" evidence="5">
    <location>
        <begin position="132"/>
        <end position="135"/>
    </location>
    <ligand>
        <name>GTP</name>
        <dbReference type="ChEBI" id="CHEBI:37565"/>
    </ligand>
</feature>
<dbReference type="Proteomes" id="UP001165289">
    <property type="component" value="Unassembled WGS sequence"/>
</dbReference>
<dbReference type="SMART" id="SM00177">
    <property type="entry name" value="ARF"/>
    <property type="match status" value="1"/>
</dbReference>
<keyword evidence="2" id="KW-0519">Myristate</keyword>
<keyword evidence="4 5" id="KW-0342">GTP-binding</keyword>
<evidence type="ECO:0000313" key="9">
    <source>
        <dbReference type="Proteomes" id="UP001165289"/>
    </source>
</evidence>
<feature type="binding site" evidence="5">
    <location>
        <position position="76"/>
    </location>
    <ligand>
        <name>GTP</name>
        <dbReference type="ChEBI" id="CHEBI:37565"/>
    </ligand>
</feature>
<sequence>MGGVINRTLETHRERRIANYGTFRLLLFGLDEAGKTSILNYIKTNDCGHTEPTALFNVESLSLSGSLNVSVRDFGGRAEYRGQWVRSITGGDAVLYVVDSSDTQRIEESKLELEKLLDSIISVKIPLLILANKQDLPTALSEDEMKKLFVTQLLKQKDRLSGVYPISAVSGNGINELIVDMKRYFKSI</sequence>
<dbReference type="InterPro" id="IPR005225">
    <property type="entry name" value="Small_GTP-bd"/>
</dbReference>
<evidence type="ECO:0000256" key="1">
    <source>
        <dbReference type="ARBA" id="ARBA00010290"/>
    </source>
</evidence>
<reference evidence="8 9" key="1">
    <citation type="journal article" date="2023" name="BMC Biol.">
        <title>The compact genome of the sponge Oopsacas minuta (Hexactinellida) is lacking key metazoan core genes.</title>
        <authorList>
            <person name="Santini S."/>
            <person name="Schenkelaars Q."/>
            <person name="Jourda C."/>
            <person name="Duchesne M."/>
            <person name="Belahbib H."/>
            <person name="Rocher C."/>
            <person name="Selva M."/>
            <person name="Riesgo A."/>
            <person name="Vervoort M."/>
            <person name="Leys S.P."/>
            <person name="Kodjabachian L."/>
            <person name="Le Bivic A."/>
            <person name="Borchiellini C."/>
            <person name="Claverie J.M."/>
            <person name="Renard E."/>
        </authorList>
    </citation>
    <scope>NUCLEOTIDE SEQUENCE [LARGE SCALE GENOMIC DNA]</scope>
    <source>
        <strain evidence="8">SPO-2</strain>
    </source>
</reference>
<comment type="caution">
    <text evidence="8">The sequence shown here is derived from an EMBL/GenBank/DDBJ whole genome shotgun (WGS) entry which is preliminary data.</text>
</comment>
<evidence type="ECO:0000256" key="6">
    <source>
        <dbReference type="PIRSR" id="PIRSR606689-2"/>
    </source>
</evidence>
<dbReference type="CDD" id="cd00878">
    <property type="entry name" value="Arf_Arl"/>
    <property type="match status" value="1"/>
</dbReference>
<evidence type="ECO:0000256" key="4">
    <source>
        <dbReference type="ARBA" id="ARBA00023134"/>
    </source>
</evidence>
<feature type="binding site" evidence="6">
    <location>
        <position position="53"/>
    </location>
    <ligand>
        <name>Mg(2+)</name>
        <dbReference type="ChEBI" id="CHEBI:18420"/>
    </ligand>
</feature>
<dbReference type="Gene3D" id="3.40.50.300">
    <property type="entry name" value="P-loop containing nucleotide triphosphate hydrolases"/>
    <property type="match status" value="1"/>
</dbReference>
<keyword evidence="6" id="KW-0479">Metal-binding</keyword>
<evidence type="ECO:0000313" key="8">
    <source>
        <dbReference type="EMBL" id="KAI6645940.1"/>
    </source>
</evidence>
<dbReference type="NCBIfam" id="TIGR00231">
    <property type="entry name" value="small_GTP"/>
    <property type="match status" value="1"/>
</dbReference>
<gene>
    <name evidence="8" type="ORF">LOD99_13197</name>
</gene>
<accession>A0AAV7JB93</accession>
<dbReference type="GO" id="GO:0005525">
    <property type="term" value="F:GTP binding"/>
    <property type="evidence" value="ECO:0007669"/>
    <property type="project" value="UniProtKB-KW"/>
</dbReference>
<dbReference type="GO" id="GO:0003924">
    <property type="term" value="F:GTPase activity"/>
    <property type="evidence" value="ECO:0007669"/>
    <property type="project" value="InterPro"/>
</dbReference>
<dbReference type="PROSITE" id="PS51417">
    <property type="entry name" value="ARF"/>
    <property type="match status" value="1"/>
</dbReference>
<feature type="binding site" evidence="5">
    <location>
        <begin position="29"/>
        <end position="36"/>
    </location>
    <ligand>
        <name>GTP</name>
        <dbReference type="ChEBI" id="CHEBI:37565"/>
    </ligand>
</feature>
<dbReference type="InterPro" id="IPR027417">
    <property type="entry name" value="P-loop_NTPase"/>
</dbReference>
<dbReference type="GO" id="GO:0046872">
    <property type="term" value="F:metal ion binding"/>
    <property type="evidence" value="ECO:0007669"/>
    <property type="project" value="UniProtKB-KW"/>
</dbReference>
<dbReference type="InterPro" id="IPR044612">
    <property type="entry name" value="ARL2/3"/>
</dbReference>
<dbReference type="PRINTS" id="PR00328">
    <property type="entry name" value="SAR1GTPBP"/>
</dbReference>
<feature type="binding site" evidence="6">
    <location>
        <position position="36"/>
    </location>
    <ligand>
        <name>Mg(2+)</name>
        <dbReference type="ChEBI" id="CHEBI:18420"/>
    </ligand>
</feature>
<dbReference type="InterPro" id="IPR006689">
    <property type="entry name" value="Small_GTPase_ARF/SAR"/>
</dbReference>
<evidence type="ECO:0000256" key="2">
    <source>
        <dbReference type="ARBA" id="ARBA00022707"/>
    </source>
</evidence>
<keyword evidence="9" id="KW-1185">Reference proteome</keyword>
<protein>
    <submittedName>
        <fullName evidence="8">ADP-ribosylation factor 6-like</fullName>
    </submittedName>
</protein>
<dbReference type="SMART" id="SM00178">
    <property type="entry name" value="SAR"/>
    <property type="match status" value="1"/>
</dbReference>
<proteinExistence type="inferred from homology"/>
<keyword evidence="3 5" id="KW-0547">Nucleotide-binding</keyword>
<keyword evidence="6" id="KW-0460">Magnesium</keyword>
<dbReference type="PANTHER" id="PTHR45697">
    <property type="entry name" value="ADP-RIBOSYLATION FACTOR-LIKE PROTEIN 2-RELATED"/>
    <property type="match status" value="1"/>
</dbReference>
<evidence type="ECO:0000256" key="5">
    <source>
        <dbReference type="PIRSR" id="PIRSR606689-1"/>
    </source>
</evidence>
<dbReference type="AlphaFoldDB" id="A0AAV7JB93"/>
<evidence type="ECO:0000256" key="3">
    <source>
        <dbReference type="ARBA" id="ARBA00022741"/>
    </source>
</evidence>
<dbReference type="Pfam" id="PF00025">
    <property type="entry name" value="Arf"/>
    <property type="match status" value="1"/>
</dbReference>
<name>A0AAV7JB93_9METZ</name>